<keyword evidence="4 9" id="KW-1133">Transmembrane helix</keyword>
<sequence>MIQIFLRTSILVIIYILINLLEVINGYVLPGKFDTELNNEKNEFVVPNRGFYNNTEIQIKITCKPANVKVKIGWLLRHSECIDEFYIKEDKIPDNIFTNIFNKPNLALKPYKKVKFIKQNMTEFHCEDVSYIIDLYTGVNPPIQIENVDSNLNIPDIEIENKASSRVKREANSTENPSKHKHTEFDSIAHTWQDGVYLFVLNTQSVDNKEYSLKITVSLKYKNGYLSANDWPFLPFYSVMCVIYSLFAIYWFAISFLYWRDLLRVQVWIGGVIILGLMEKAAYLAEYDSVNRNGYTLQFGIIVAEVISCFKRSLARMLVIIVSLGFGIVKPRLGPMMQKIVTVGALYFVFSLIDGIFRILDRKEDIDSKGIFAGVPLLFIDVSICYWILSNLQQTMRNLRVRRNIPKLTLFRHFTNTLIFCVIASTVFILWSLVRHRFVDCLRDWKELWLDEGFWHILFSFILLIIIILWRPSNNSQRFAFSPLLDEDDDDDYDQEMETEIFDSVKMRNTKLNESSGKKEQKNQNQSIEDDLKWVEENVPTTLTEAALPGLVDSEEEIANTKFEISKMD</sequence>
<feature type="transmembrane region" description="Helical" evidence="9">
    <location>
        <begin position="371"/>
        <end position="389"/>
    </location>
</feature>
<dbReference type="Pfam" id="PF06814">
    <property type="entry name" value="GOST_TM"/>
    <property type="match status" value="1"/>
</dbReference>
<evidence type="ECO:0000313" key="13">
    <source>
        <dbReference type="Proteomes" id="UP000276133"/>
    </source>
</evidence>
<keyword evidence="3" id="KW-0732">Signal</keyword>
<comment type="similarity">
    <text evidence="8">Belongs to the LU7TM family. TMEM87 subfamily.</text>
</comment>
<feature type="transmembrane region" description="Helical" evidence="9">
    <location>
        <begin position="265"/>
        <end position="285"/>
    </location>
</feature>
<evidence type="ECO:0000259" key="11">
    <source>
        <dbReference type="Pfam" id="PF21901"/>
    </source>
</evidence>
<evidence type="ECO:0000256" key="7">
    <source>
        <dbReference type="ARBA" id="ARBA00023180"/>
    </source>
</evidence>
<evidence type="ECO:0000256" key="1">
    <source>
        <dbReference type="ARBA" id="ARBA00004653"/>
    </source>
</evidence>
<reference evidence="12 13" key="1">
    <citation type="journal article" date="2018" name="Sci. Rep.">
        <title>Genomic signatures of local adaptation to the degree of environmental predictability in rotifers.</title>
        <authorList>
            <person name="Franch-Gras L."/>
            <person name="Hahn C."/>
            <person name="Garcia-Roger E.M."/>
            <person name="Carmona M.J."/>
            <person name="Serra M."/>
            <person name="Gomez A."/>
        </authorList>
    </citation>
    <scope>NUCLEOTIDE SEQUENCE [LARGE SCALE GENOMIC DNA]</scope>
    <source>
        <strain evidence="12">HYR1</strain>
    </source>
</reference>
<evidence type="ECO:0000256" key="2">
    <source>
        <dbReference type="ARBA" id="ARBA00022692"/>
    </source>
</evidence>
<keyword evidence="5" id="KW-0333">Golgi apparatus</keyword>
<keyword evidence="6 9" id="KW-0472">Membrane</keyword>
<evidence type="ECO:0000256" key="5">
    <source>
        <dbReference type="ARBA" id="ARBA00023034"/>
    </source>
</evidence>
<dbReference type="PANTHER" id="PTHR21229:SF1">
    <property type="entry name" value="GH17801P"/>
    <property type="match status" value="1"/>
</dbReference>
<dbReference type="AlphaFoldDB" id="A0A3M7PM71"/>
<protein>
    <submittedName>
        <fullName evidence="12">Transmembrane 87A-like isoform X2</fullName>
    </submittedName>
</protein>
<dbReference type="Pfam" id="PF21901">
    <property type="entry name" value="TMEM87A-B_GOLD"/>
    <property type="match status" value="1"/>
</dbReference>
<dbReference type="GO" id="GO:0042147">
    <property type="term" value="P:retrograde transport, endosome to Golgi"/>
    <property type="evidence" value="ECO:0007669"/>
    <property type="project" value="TreeGrafter"/>
</dbReference>
<name>A0A3M7PM71_BRAPC</name>
<accession>A0A3M7PM71</accession>
<feature type="transmembrane region" description="Helical" evidence="9">
    <location>
        <begin position="410"/>
        <end position="433"/>
    </location>
</feature>
<evidence type="ECO:0000256" key="3">
    <source>
        <dbReference type="ARBA" id="ARBA00022729"/>
    </source>
</evidence>
<keyword evidence="2 9" id="KW-0812">Transmembrane</keyword>
<evidence type="ECO:0000256" key="9">
    <source>
        <dbReference type="SAM" id="Phobius"/>
    </source>
</evidence>
<keyword evidence="7" id="KW-0325">Glycoprotein</keyword>
<keyword evidence="13" id="KW-1185">Reference proteome</keyword>
<dbReference type="GO" id="GO:0005829">
    <property type="term" value="C:cytosol"/>
    <property type="evidence" value="ECO:0007669"/>
    <property type="project" value="GOC"/>
</dbReference>
<feature type="transmembrane region" description="Helical" evidence="9">
    <location>
        <begin position="340"/>
        <end position="359"/>
    </location>
</feature>
<dbReference type="OrthoDB" id="19932at2759"/>
<gene>
    <name evidence="12" type="ORF">BpHYR1_024462</name>
</gene>
<proteinExistence type="inferred from homology"/>
<evidence type="ECO:0000259" key="10">
    <source>
        <dbReference type="Pfam" id="PF06814"/>
    </source>
</evidence>
<organism evidence="12 13">
    <name type="scientific">Brachionus plicatilis</name>
    <name type="common">Marine rotifer</name>
    <name type="synonym">Brachionus muelleri</name>
    <dbReference type="NCBI Taxonomy" id="10195"/>
    <lineage>
        <taxon>Eukaryota</taxon>
        <taxon>Metazoa</taxon>
        <taxon>Spiralia</taxon>
        <taxon>Gnathifera</taxon>
        <taxon>Rotifera</taxon>
        <taxon>Eurotatoria</taxon>
        <taxon>Monogononta</taxon>
        <taxon>Pseudotrocha</taxon>
        <taxon>Ploima</taxon>
        <taxon>Brachionidae</taxon>
        <taxon>Brachionus</taxon>
    </lineage>
</organism>
<feature type="domain" description="GOST seven transmembrane" evidence="10">
    <location>
        <begin position="232"/>
        <end position="477"/>
    </location>
</feature>
<dbReference type="InterPro" id="IPR054101">
    <property type="entry name" value="TMEM87A/B_GOLD"/>
</dbReference>
<feature type="domain" description="TMEM87A/B GOLD" evidence="11">
    <location>
        <begin position="35"/>
        <end position="203"/>
    </location>
</feature>
<dbReference type="Proteomes" id="UP000276133">
    <property type="component" value="Unassembled WGS sequence"/>
</dbReference>
<dbReference type="InterPro" id="IPR009637">
    <property type="entry name" value="GPR107/GPR108-like"/>
</dbReference>
<dbReference type="STRING" id="10195.A0A3M7PM71"/>
<comment type="subcellular location">
    <subcellularLocation>
        <location evidence="1">Golgi apparatus membrane</location>
        <topology evidence="1">Multi-pass membrane protein</topology>
    </subcellularLocation>
</comment>
<evidence type="ECO:0000256" key="6">
    <source>
        <dbReference type="ARBA" id="ARBA00023136"/>
    </source>
</evidence>
<comment type="caution">
    <text evidence="12">The sequence shown here is derived from an EMBL/GenBank/DDBJ whole genome shotgun (WGS) entry which is preliminary data.</text>
</comment>
<evidence type="ECO:0000256" key="8">
    <source>
        <dbReference type="ARBA" id="ARBA00044946"/>
    </source>
</evidence>
<feature type="transmembrane region" description="Helical" evidence="9">
    <location>
        <begin position="453"/>
        <end position="470"/>
    </location>
</feature>
<dbReference type="PANTHER" id="PTHR21229">
    <property type="entry name" value="LUNG SEVEN TRANSMEMBRANE RECEPTOR"/>
    <property type="match status" value="1"/>
</dbReference>
<dbReference type="GO" id="GO:0000139">
    <property type="term" value="C:Golgi membrane"/>
    <property type="evidence" value="ECO:0007669"/>
    <property type="project" value="UniProtKB-SubCell"/>
</dbReference>
<dbReference type="InterPro" id="IPR053937">
    <property type="entry name" value="GOST_TM"/>
</dbReference>
<evidence type="ECO:0000256" key="4">
    <source>
        <dbReference type="ARBA" id="ARBA00022989"/>
    </source>
</evidence>
<evidence type="ECO:0000313" key="12">
    <source>
        <dbReference type="EMBL" id="RNA00203.1"/>
    </source>
</evidence>
<feature type="transmembrane region" description="Helical" evidence="9">
    <location>
        <begin position="236"/>
        <end position="258"/>
    </location>
</feature>
<feature type="transmembrane region" description="Helical" evidence="9">
    <location>
        <begin position="12"/>
        <end position="29"/>
    </location>
</feature>
<dbReference type="EMBL" id="REGN01009863">
    <property type="protein sequence ID" value="RNA00203.1"/>
    <property type="molecule type" value="Genomic_DNA"/>
</dbReference>